<reference evidence="7 8" key="1">
    <citation type="journal article" date="2024" name="J Genomics">
        <title>Draft genome sequencing and assembly of Favolaschia claudopus CIRM-BRFM 2984 isolated from oak limbs.</title>
        <authorList>
            <person name="Navarro D."/>
            <person name="Drula E."/>
            <person name="Chaduli D."/>
            <person name="Cazenave R."/>
            <person name="Ahrendt S."/>
            <person name="Wang J."/>
            <person name="Lipzen A."/>
            <person name="Daum C."/>
            <person name="Barry K."/>
            <person name="Grigoriev I.V."/>
            <person name="Favel A."/>
            <person name="Rosso M.N."/>
            <person name="Martin F."/>
        </authorList>
    </citation>
    <scope>NUCLEOTIDE SEQUENCE [LARGE SCALE GENOMIC DNA]</scope>
    <source>
        <strain evidence="7 8">CIRM-BRFM 2984</strain>
    </source>
</reference>
<dbReference type="PROSITE" id="PS00463">
    <property type="entry name" value="ZN2_CY6_FUNGAL_1"/>
    <property type="match status" value="1"/>
</dbReference>
<dbReference type="GO" id="GO:0006351">
    <property type="term" value="P:DNA-templated transcription"/>
    <property type="evidence" value="ECO:0007669"/>
    <property type="project" value="InterPro"/>
</dbReference>
<evidence type="ECO:0000256" key="2">
    <source>
        <dbReference type="ARBA" id="ARBA00022723"/>
    </source>
</evidence>
<organism evidence="7 8">
    <name type="scientific">Favolaschia claudopus</name>
    <dbReference type="NCBI Taxonomy" id="2862362"/>
    <lineage>
        <taxon>Eukaryota</taxon>
        <taxon>Fungi</taxon>
        <taxon>Dikarya</taxon>
        <taxon>Basidiomycota</taxon>
        <taxon>Agaricomycotina</taxon>
        <taxon>Agaricomycetes</taxon>
        <taxon>Agaricomycetidae</taxon>
        <taxon>Agaricales</taxon>
        <taxon>Marasmiineae</taxon>
        <taxon>Mycenaceae</taxon>
        <taxon>Favolaschia</taxon>
    </lineage>
</organism>
<dbReference type="InterPro" id="IPR007219">
    <property type="entry name" value="XnlR_reg_dom"/>
</dbReference>
<comment type="caution">
    <text evidence="7">The sequence shown here is derived from an EMBL/GenBank/DDBJ whole genome shotgun (WGS) entry which is preliminary data.</text>
</comment>
<dbReference type="Pfam" id="PF04082">
    <property type="entry name" value="Fungal_trans"/>
    <property type="match status" value="1"/>
</dbReference>
<dbReference type="GO" id="GO:0005634">
    <property type="term" value="C:nucleus"/>
    <property type="evidence" value="ECO:0007669"/>
    <property type="project" value="UniProtKB-SubCell"/>
</dbReference>
<feature type="region of interest" description="Disordered" evidence="5">
    <location>
        <begin position="267"/>
        <end position="288"/>
    </location>
</feature>
<dbReference type="Pfam" id="PF00172">
    <property type="entry name" value="Zn_clus"/>
    <property type="match status" value="1"/>
</dbReference>
<proteinExistence type="predicted"/>
<sequence>MSSPTSPTHPSTPQQSSLQTALQMDSPTAENSGDNDQQQTGRKRKKNGEEGGGSEPRRLRRSHEACTRCRAKKIKCDSKHPRCTACAAAGVVCAQEDRHRNTLTPRGHLDRVEVQLQQCGALLKRHIPGFDLNNLDEILAREGIEAQPTLPNGATYAQYPTQYQPPYFYQAFPMPGPPGFNPQLHPAFHTPYPNHGPPPPGVAVPQPASVSAPPPPPVARSVPADIKGQDPNSNDMSHPRALAKNFGVSADIVSVIGSNQVDKEDLAVGSSGLTSGRDRSLTEASTPRDPAHWVTVTVRRGSNAFAHPPHIATVAPDLGNAIDIWLPKDRKMVTAIVDVYFTRLNLHRPVFTRRDFDKALDDLYAGQMASAPDSFSHHDPGFLCSFYLVLALGTLSDLNNRSFHHHVDDSSTQQLLVKKLMPPDWPEHDEFFERALSVKPDLRVTISSLQALILLHWYLYTERQGRTLWRLVGSLVRLSIELGLHHDPTSQINPTTKHRLFTEEECILRINLWGIILIHDRGTSILLGRPLGIAPSDSSTPRPSRSKPHSDFSEHFELSHAVAEIQADIINSLYSPTRQKGDTLMRNATRVMKSMSEFRRSLSDKWQYYFGGTEDWTLEQKTKLVQEISEDEGLTLLKVGIARLLLLRALFSSSELHYEHRHKALIDAIVTAHNVIIFHSQLIRFPDIAFFTSPIPLHIAAMVILYGQMSNCERLAPQTAIEDVWLALDMLPRFRWRWERKDLNGGHPLIFELASHVMAVDLHAVKPVTNPVLLPEPEWDDDFAIPSPIAVSQHTSPSPTHSYPPKTIYGPAPRSMNGASGGSQHVTAANGAAVAAAKHLVDIPTGLFYPFFPDENGNPPPAPTAPATNGEGYGHILAAAATHGQHGSYSGQGSHDTFISEERSPTTMHRGGWVANNNSSNMVARPYAVPPPA</sequence>
<feature type="region of interest" description="Disordered" evidence="5">
    <location>
        <begin position="1"/>
        <end position="64"/>
    </location>
</feature>
<feature type="region of interest" description="Disordered" evidence="5">
    <location>
        <begin position="189"/>
        <end position="239"/>
    </location>
</feature>
<dbReference type="CDD" id="cd12148">
    <property type="entry name" value="fungal_TF_MHR"/>
    <property type="match status" value="1"/>
</dbReference>
<evidence type="ECO:0000256" key="3">
    <source>
        <dbReference type="ARBA" id="ARBA00023125"/>
    </source>
</evidence>
<dbReference type="CDD" id="cd00067">
    <property type="entry name" value="GAL4"/>
    <property type="match status" value="1"/>
</dbReference>
<evidence type="ECO:0000313" key="7">
    <source>
        <dbReference type="EMBL" id="KAK7032995.1"/>
    </source>
</evidence>
<keyword evidence="2" id="KW-0479">Metal-binding</keyword>
<keyword evidence="8" id="KW-1185">Reference proteome</keyword>
<dbReference type="PANTHER" id="PTHR46910:SF3">
    <property type="entry name" value="HALOTOLERANCE PROTEIN 9-RELATED"/>
    <property type="match status" value="1"/>
</dbReference>
<feature type="compositionally biased region" description="Polar residues" evidence="5">
    <location>
        <begin position="25"/>
        <end position="40"/>
    </location>
</feature>
<evidence type="ECO:0000259" key="6">
    <source>
        <dbReference type="PROSITE" id="PS50048"/>
    </source>
</evidence>
<dbReference type="AlphaFoldDB" id="A0AAW0C1M1"/>
<dbReference type="GO" id="GO:0000981">
    <property type="term" value="F:DNA-binding transcription factor activity, RNA polymerase II-specific"/>
    <property type="evidence" value="ECO:0007669"/>
    <property type="project" value="InterPro"/>
</dbReference>
<dbReference type="PROSITE" id="PS50048">
    <property type="entry name" value="ZN2_CY6_FUNGAL_2"/>
    <property type="match status" value="1"/>
</dbReference>
<dbReference type="Gene3D" id="4.10.240.10">
    <property type="entry name" value="Zn(2)-C6 fungal-type DNA-binding domain"/>
    <property type="match status" value="1"/>
</dbReference>
<keyword evidence="4" id="KW-0539">Nucleus</keyword>
<dbReference type="SUPFAM" id="SSF57701">
    <property type="entry name" value="Zn2/Cys6 DNA-binding domain"/>
    <property type="match status" value="1"/>
</dbReference>
<feature type="compositionally biased region" description="Low complexity" evidence="5">
    <location>
        <begin position="1"/>
        <end position="23"/>
    </location>
</feature>
<dbReference type="Proteomes" id="UP001362999">
    <property type="component" value="Unassembled WGS sequence"/>
</dbReference>
<gene>
    <name evidence="7" type="ORF">R3P38DRAFT_2920053</name>
</gene>
<accession>A0AAW0C1M1</accession>
<evidence type="ECO:0000256" key="1">
    <source>
        <dbReference type="ARBA" id="ARBA00004123"/>
    </source>
</evidence>
<dbReference type="SMART" id="SM00066">
    <property type="entry name" value="GAL4"/>
    <property type="match status" value="1"/>
</dbReference>
<name>A0AAW0C1M1_9AGAR</name>
<protein>
    <submittedName>
        <fullName evidence="7">Zn(2)-C6 fungal-type domain-containing protein</fullName>
    </submittedName>
</protein>
<dbReference type="GO" id="GO:0003677">
    <property type="term" value="F:DNA binding"/>
    <property type="evidence" value="ECO:0007669"/>
    <property type="project" value="UniProtKB-KW"/>
</dbReference>
<dbReference type="EMBL" id="JAWWNJ010000023">
    <property type="protein sequence ID" value="KAK7032995.1"/>
    <property type="molecule type" value="Genomic_DNA"/>
</dbReference>
<comment type="subcellular location">
    <subcellularLocation>
        <location evidence="1">Nucleus</location>
    </subcellularLocation>
</comment>
<dbReference type="SMART" id="SM00906">
    <property type="entry name" value="Fungal_trans"/>
    <property type="match status" value="1"/>
</dbReference>
<dbReference type="PANTHER" id="PTHR46910">
    <property type="entry name" value="TRANSCRIPTION FACTOR PDR1"/>
    <property type="match status" value="1"/>
</dbReference>
<keyword evidence="3" id="KW-0238">DNA-binding</keyword>
<dbReference type="GO" id="GO:0008270">
    <property type="term" value="F:zinc ion binding"/>
    <property type="evidence" value="ECO:0007669"/>
    <property type="project" value="InterPro"/>
</dbReference>
<dbReference type="InterPro" id="IPR050987">
    <property type="entry name" value="AtrR-like"/>
</dbReference>
<dbReference type="InterPro" id="IPR001138">
    <property type="entry name" value="Zn2Cys6_DnaBD"/>
</dbReference>
<dbReference type="InterPro" id="IPR036864">
    <property type="entry name" value="Zn2-C6_fun-type_DNA-bd_sf"/>
</dbReference>
<feature type="domain" description="Zn(2)-C6 fungal-type" evidence="6">
    <location>
        <begin position="65"/>
        <end position="95"/>
    </location>
</feature>
<evidence type="ECO:0000256" key="4">
    <source>
        <dbReference type="ARBA" id="ARBA00023242"/>
    </source>
</evidence>
<evidence type="ECO:0000313" key="8">
    <source>
        <dbReference type="Proteomes" id="UP001362999"/>
    </source>
</evidence>
<evidence type="ECO:0000256" key="5">
    <source>
        <dbReference type="SAM" id="MobiDB-lite"/>
    </source>
</evidence>